<proteinExistence type="predicted"/>
<evidence type="ECO:0000313" key="2">
    <source>
        <dbReference type="Proteomes" id="UP001144978"/>
    </source>
</evidence>
<dbReference type="EMBL" id="JANSHE010000652">
    <property type="protein sequence ID" value="KAJ3008345.1"/>
    <property type="molecule type" value="Genomic_DNA"/>
</dbReference>
<comment type="caution">
    <text evidence="1">The sequence shown here is derived from an EMBL/GenBank/DDBJ whole genome shotgun (WGS) entry which is preliminary data.</text>
</comment>
<name>A0ACC1Q1G7_9APHY</name>
<protein>
    <submittedName>
        <fullName evidence="1">Uncharacterized protein</fullName>
    </submittedName>
</protein>
<evidence type="ECO:0000313" key="1">
    <source>
        <dbReference type="EMBL" id="KAJ3008345.1"/>
    </source>
</evidence>
<keyword evidence="2" id="KW-1185">Reference proteome</keyword>
<sequence>MEALMTEFESATGSAINISKIRVLGLARDNDGSPIKEFDIPQVVPDLPKALLEHGIHQLTQDNWARIHDKLKNHNANSIPLQSQEELILRLTLDDKPMHRGKRAHVYRVTEAIVLQQSDGCSEPRPLQPPLCLPPLVAKIALERWGRSLCEEAEMYRALAILQGIIMPRCYGYYRRFVNLQTTSITPWCPNDTFPRSATFDIFRMPNSCASLNILLLEKLGRPPRPDPVSRSVPSGLLEQWTEMGDILTCLGPIPLLPQLTRAPKSESEPTEATTREKILSYSPYMWRIIDWEFATFVDLENMYWQKLARQNAYQVSDAIESMEQGVVTDDEDYDEADDDAEV</sequence>
<accession>A0ACC1Q1G7</accession>
<reference evidence="1" key="1">
    <citation type="submission" date="2022-08" db="EMBL/GenBank/DDBJ databases">
        <title>Genome Sequence of Pycnoporus sanguineus.</title>
        <authorList>
            <person name="Buettner E."/>
        </authorList>
    </citation>
    <scope>NUCLEOTIDE SEQUENCE</scope>
    <source>
        <strain evidence="1">CG-C14</strain>
    </source>
</reference>
<gene>
    <name evidence="1" type="ORF">NUW54_g3187</name>
</gene>
<dbReference type="Proteomes" id="UP001144978">
    <property type="component" value="Unassembled WGS sequence"/>
</dbReference>
<organism evidence="1 2">
    <name type="scientific">Trametes sanguinea</name>
    <dbReference type="NCBI Taxonomy" id="158606"/>
    <lineage>
        <taxon>Eukaryota</taxon>
        <taxon>Fungi</taxon>
        <taxon>Dikarya</taxon>
        <taxon>Basidiomycota</taxon>
        <taxon>Agaricomycotina</taxon>
        <taxon>Agaricomycetes</taxon>
        <taxon>Polyporales</taxon>
        <taxon>Polyporaceae</taxon>
        <taxon>Trametes</taxon>
    </lineage>
</organism>